<dbReference type="VEuPathDB" id="FungiDB:RhiirFUN_000615"/>
<name>A0A2N0R044_9GLOM</name>
<evidence type="ECO:0008006" key="4">
    <source>
        <dbReference type="Google" id="ProtNLM"/>
    </source>
</evidence>
<accession>A0A2N0R044</accession>
<gene>
    <name evidence="2" type="ORF">RhiirA1_473640</name>
</gene>
<dbReference type="AlphaFoldDB" id="A0A2N0R044"/>
<proteinExistence type="predicted"/>
<reference evidence="2 3" key="2">
    <citation type="submission" date="2017-10" db="EMBL/GenBank/DDBJ databases">
        <title>Genome analyses suggest a sexual origin of heterokaryosis in a supposedly ancient asexual fungus.</title>
        <authorList>
            <person name="Corradi N."/>
            <person name="Sedzielewska K."/>
            <person name="Noel J."/>
            <person name="Charron P."/>
            <person name="Farinelli L."/>
            <person name="Marton T."/>
            <person name="Kruger M."/>
            <person name="Pelin A."/>
            <person name="Brachmann A."/>
            <person name="Corradi N."/>
        </authorList>
    </citation>
    <scope>NUCLEOTIDE SEQUENCE [LARGE SCALE GENOMIC DNA]</scope>
    <source>
        <strain evidence="2 3">A1</strain>
    </source>
</reference>
<comment type="caution">
    <text evidence="2">The sequence shown here is derived from an EMBL/GenBank/DDBJ whole genome shotgun (WGS) entry which is preliminary data.</text>
</comment>
<dbReference type="InterPro" id="IPR013761">
    <property type="entry name" value="SAM/pointed_sf"/>
</dbReference>
<evidence type="ECO:0000256" key="1">
    <source>
        <dbReference type="SAM" id="Coils"/>
    </source>
</evidence>
<dbReference type="VEuPathDB" id="FungiDB:FUN_020538"/>
<dbReference type="Gene3D" id="1.10.150.50">
    <property type="entry name" value="Transcription Factor, Ets-1"/>
    <property type="match status" value="1"/>
</dbReference>
<reference evidence="2 3" key="1">
    <citation type="submission" date="2017-10" db="EMBL/GenBank/DDBJ databases">
        <title>Extensive intraspecific genome diversity in a model arbuscular mycorrhizal fungus.</title>
        <authorList>
            <person name="Chen E.C.H."/>
            <person name="Morin E."/>
            <person name="Baudet D."/>
            <person name="Noel J."/>
            <person name="Ndikumana S."/>
            <person name="Charron P."/>
            <person name="St-Onge C."/>
            <person name="Giorgi J."/>
            <person name="Grigoriev I.V."/>
            <person name="Roux C."/>
            <person name="Martin F.M."/>
            <person name="Corradi N."/>
        </authorList>
    </citation>
    <scope>NUCLEOTIDE SEQUENCE [LARGE SCALE GENOMIC DNA]</scope>
    <source>
        <strain evidence="2 3">A1</strain>
    </source>
</reference>
<feature type="coiled-coil region" evidence="1">
    <location>
        <begin position="150"/>
        <end position="191"/>
    </location>
</feature>
<evidence type="ECO:0000313" key="2">
    <source>
        <dbReference type="EMBL" id="PKC56688.1"/>
    </source>
</evidence>
<dbReference type="VEuPathDB" id="FungiDB:RhiirA1_473640"/>
<dbReference type="Proteomes" id="UP000232688">
    <property type="component" value="Unassembled WGS sequence"/>
</dbReference>
<evidence type="ECO:0000313" key="3">
    <source>
        <dbReference type="Proteomes" id="UP000232688"/>
    </source>
</evidence>
<protein>
    <recommendedName>
        <fullName evidence="4">SAM domain-containing protein</fullName>
    </recommendedName>
</protein>
<dbReference type="EMBL" id="LLXH01002063">
    <property type="protein sequence ID" value="PKC56688.1"/>
    <property type="molecule type" value="Genomic_DNA"/>
</dbReference>
<sequence length="336" mass="38830">MSKHFFHWLEFLNRPFLQSSRWRICVEGRPINFLASRQAGSKDPILYKIDETITSTIEPPTILNEPTTSKPSISIENFKEFGTGRLVEFLRNDKNLSELKLDDNFFTKIMEENIPGRTFLKLTKSDLRECGVRLDPSLELEEYIQELGVKKECQKILKQVAEERTNHEAENAELRSRIEELENGRTDTVAECEKADMSGEKSLEDKKTDAFLDEAHNKWEEEEKHAIEISPNNDCPNRDIISLYKDTREAKVDVIKSNREFKSMYKDFMANNNAGKKKAKGQVYDLPNAKRKILCKQTQKALRIDAKQDDDDQTAVSEVQTNPLVSAEVLQQHLFL</sequence>
<organism evidence="2 3">
    <name type="scientific">Rhizophagus irregularis</name>
    <dbReference type="NCBI Taxonomy" id="588596"/>
    <lineage>
        <taxon>Eukaryota</taxon>
        <taxon>Fungi</taxon>
        <taxon>Fungi incertae sedis</taxon>
        <taxon>Mucoromycota</taxon>
        <taxon>Glomeromycotina</taxon>
        <taxon>Glomeromycetes</taxon>
        <taxon>Glomerales</taxon>
        <taxon>Glomeraceae</taxon>
        <taxon>Rhizophagus</taxon>
    </lineage>
</organism>
<keyword evidence="1" id="KW-0175">Coiled coil</keyword>